<name>A0AA39WXX8_9PEZI</name>
<feature type="signal peptide" evidence="1">
    <location>
        <begin position="1"/>
        <end position="19"/>
    </location>
</feature>
<evidence type="ECO:0000313" key="2">
    <source>
        <dbReference type="EMBL" id="KAK0623683.1"/>
    </source>
</evidence>
<dbReference type="Proteomes" id="UP001175000">
    <property type="component" value="Unassembled WGS sequence"/>
</dbReference>
<reference evidence="2" key="1">
    <citation type="submission" date="2023-06" db="EMBL/GenBank/DDBJ databases">
        <title>Genome-scale phylogeny and comparative genomics of the fungal order Sordariales.</title>
        <authorList>
            <consortium name="Lawrence Berkeley National Laboratory"/>
            <person name="Hensen N."/>
            <person name="Bonometti L."/>
            <person name="Westerberg I."/>
            <person name="Brannstrom I.O."/>
            <person name="Guillou S."/>
            <person name="Cros-Aarteil S."/>
            <person name="Calhoun S."/>
            <person name="Haridas S."/>
            <person name="Kuo A."/>
            <person name="Mondo S."/>
            <person name="Pangilinan J."/>
            <person name="Riley R."/>
            <person name="Labutti K."/>
            <person name="Andreopoulos B."/>
            <person name="Lipzen A."/>
            <person name="Chen C."/>
            <person name="Yanf M."/>
            <person name="Daum C."/>
            <person name="Ng V."/>
            <person name="Clum A."/>
            <person name="Steindorff A."/>
            <person name="Ohm R."/>
            <person name="Martin F."/>
            <person name="Silar P."/>
            <person name="Natvig D."/>
            <person name="Lalanne C."/>
            <person name="Gautier V."/>
            <person name="Ament-Velasquez S.L."/>
            <person name="Kruys A."/>
            <person name="Hutchinson M.I."/>
            <person name="Powell A.J."/>
            <person name="Barry K."/>
            <person name="Miller A.N."/>
            <person name="Grigoriev I.V."/>
            <person name="Debuchy R."/>
            <person name="Gladieux P."/>
            <person name="Thoren M.H."/>
            <person name="Johannesson H."/>
        </authorList>
    </citation>
    <scope>NUCLEOTIDE SEQUENCE</scope>
    <source>
        <strain evidence="2">CBS 606.72</strain>
    </source>
</reference>
<protein>
    <recommendedName>
        <fullName evidence="4">AA1-like domain-containing protein</fullName>
    </recommendedName>
</protein>
<keyword evidence="1" id="KW-0732">Signal</keyword>
<keyword evidence="3" id="KW-1185">Reference proteome</keyword>
<gene>
    <name evidence="2" type="ORF">B0T14DRAFT_565016</name>
</gene>
<dbReference type="EMBL" id="JAULSU010000003">
    <property type="protein sequence ID" value="KAK0623683.1"/>
    <property type="molecule type" value="Genomic_DNA"/>
</dbReference>
<feature type="chain" id="PRO_5041224304" description="AA1-like domain-containing protein" evidence="1">
    <location>
        <begin position="20"/>
        <end position="192"/>
    </location>
</feature>
<comment type="caution">
    <text evidence="2">The sequence shown here is derived from an EMBL/GenBank/DDBJ whole genome shotgun (WGS) entry which is preliminary data.</text>
</comment>
<evidence type="ECO:0008006" key="4">
    <source>
        <dbReference type="Google" id="ProtNLM"/>
    </source>
</evidence>
<proteinExistence type="predicted"/>
<evidence type="ECO:0000256" key="1">
    <source>
        <dbReference type="SAM" id="SignalP"/>
    </source>
</evidence>
<organism evidence="2 3">
    <name type="scientific">Immersiella caudata</name>
    <dbReference type="NCBI Taxonomy" id="314043"/>
    <lineage>
        <taxon>Eukaryota</taxon>
        <taxon>Fungi</taxon>
        <taxon>Dikarya</taxon>
        <taxon>Ascomycota</taxon>
        <taxon>Pezizomycotina</taxon>
        <taxon>Sordariomycetes</taxon>
        <taxon>Sordariomycetidae</taxon>
        <taxon>Sordariales</taxon>
        <taxon>Lasiosphaeriaceae</taxon>
        <taxon>Immersiella</taxon>
    </lineage>
</organism>
<sequence>MSRLIGLIASLVGLAASLAVRAPEVAPRGDIIVSNAYTSDFKVSSVCSDISTSNPRWEITKLVFTAIDYREGLTKGDIRFVAHNVAADTTFGCVAENIDLKGATDVWYECSVPGTSFQFELATYDLRVRGSWECKDEPATKYFGSGTLADSWIARCDDFPDEIRGWESVCVMADGVVSAKLSPQAVSATSFN</sequence>
<evidence type="ECO:0000313" key="3">
    <source>
        <dbReference type="Proteomes" id="UP001175000"/>
    </source>
</evidence>
<dbReference type="AlphaFoldDB" id="A0AA39WXX8"/>
<accession>A0AA39WXX8</accession>